<feature type="region of interest" description="Disordered" evidence="2">
    <location>
        <begin position="1264"/>
        <end position="1306"/>
    </location>
</feature>
<feature type="compositionally biased region" description="Polar residues" evidence="2">
    <location>
        <begin position="681"/>
        <end position="696"/>
    </location>
</feature>
<dbReference type="CDD" id="cd13365">
    <property type="entry name" value="PH_PLC_plant-like"/>
    <property type="match status" value="1"/>
</dbReference>
<feature type="compositionally biased region" description="Low complexity" evidence="2">
    <location>
        <begin position="1336"/>
        <end position="1359"/>
    </location>
</feature>
<protein>
    <recommendedName>
        <fullName evidence="3">PH domain-containing protein</fullName>
    </recommendedName>
</protein>
<feature type="compositionally biased region" description="Basic and acidic residues" evidence="2">
    <location>
        <begin position="441"/>
        <end position="450"/>
    </location>
</feature>
<feature type="compositionally biased region" description="Polar residues" evidence="2">
    <location>
        <begin position="785"/>
        <end position="799"/>
    </location>
</feature>
<feature type="region of interest" description="Disordered" evidence="2">
    <location>
        <begin position="1"/>
        <end position="36"/>
    </location>
</feature>
<dbReference type="GO" id="GO:0032065">
    <property type="term" value="P:maintenance of protein location in cell cortex"/>
    <property type="evidence" value="ECO:0007669"/>
    <property type="project" value="InterPro"/>
</dbReference>
<dbReference type="GO" id="GO:0015631">
    <property type="term" value="F:tubulin binding"/>
    <property type="evidence" value="ECO:0007669"/>
    <property type="project" value="TreeGrafter"/>
</dbReference>
<feature type="compositionally biased region" description="Polar residues" evidence="2">
    <location>
        <begin position="963"/>
        <end position="981"/>
    </location>
</feature>
<feature type="region of interest" description="Disordered" evidence="2">
    <location>
        <begin position="1311"/>
        <end position="1330"/>
    </location>
</feature>
<dbReference type="InterPro" id="IPR024774">
    <property type="entry name" value="PH_dom-Mcp5-type"/>
</dbReference>
<evidence type="ECO:0000256" key="2">
    <source>
        <dbReference type="SAM" id="MobiDB-lite"/>
    </source>
</evidence>
<accession>A0A8H3EH53</accession>
<organism evidence="4 5">
    <name type="scientific">Gomphillus americanus</name>
    <dbReference type="NCBI Taxonomy" id="1940652"/>
    <lineage>
        <taxon>Eukaryota</taxon>
        <taxon>Fungi</taxon>
        <taxon>Dikarya</taxon>
        <taxon>Ascomycota</taxon>
        <taxon>Pezizomycotina</taxon>
        <taxon>Lecanoromycetes</taxon>
        <taxon>OSLEUM clade</taxon>
        <taxon>Ostropomycetidae</taxon>
        <taxon>Ostropales</taxon>
        <taxon>Graphidaceae</taxon>
        <taxon>Gomphilloideae</taxon>
        <taxon>Gomphillus</taxon>
    </lineage>
</organism>
<feature type="compositionally biased region" description="Polar residues" evidence="2">
    <location>
        <begin position="1"/>
        <end position="14"/>
    </location>
</feature>
<name>A0A8H3EH53_9LECA</name>
<feature type="compositionally biased region" description="Polar residues" evidence="2">
    <location>
        <begin position="451"/>
        <end position="465"/>
    </location>
</feature>
<gene>
    <name evidence="4" type="ORF">GOMPHAMPRED_003060</name>
</gene>
<dbReference type="EMBL" id="CAJPDQ010000002">
    <property type="protein sequence ID" value="CAF9905159.1"/>
    <property type="molecule type" value="Genomic_DNA"/>
</dbReference>
<keyword evidence="5" id="KW-1185">Reference proteome</keyword>
<dbReference type="PROSITE" id="PS50003">
    <property type="entry name" value="PH_DOMAIN"/>
    <property type="match status" value="1"/>
</dbReference>
<feature type="region of interest" description="Disordered" evidence="2">
    <location>
        <begin position="604"/>
        <end position="636"/>
    </location>
</feature>
<feature type="compositionally biased region" description="Polar residues" evidence="2">
    <location>
        <begin position="1311"/>
        <end position="1328"/>
    </location>
</feature>
<feature type="region of interest" description="Disordered" evidence="2">
    <location>
        <begin position="962"/>
        <end position="1012"/>
    </location>
</feature>
<dbReference type="InterPro" id="IPR053005">
    <property type="entry name" value="Nuclear_Pos-Cytoskel_Interact"/>
</dbReference>
<dbReference type="InterPro" id="IPR001849">
    <property type="entry name" value="PH_domain"/>
</dbReference>
<feature type="compositionally biased region" description="Polar residues" evidence="2">
    <location>
        <begin position="152"/>
        <end position="171"/>
    </location>
</feature>
<dbReference type="GO" id="GO:0005739">
    <property type="term" value="C:mitochondrion"/>
    <property type="evidence" value="ECO:0007669"/>
    <property type="project" value="TreeGrafter"/>
</dbReference>
<feature type="region of interest" description="Disordered" evidence="2">
    <location>
        <begin position="441"/>
        <end position="485"/>
    </location>
</feature>
<dbReference type="PANTHER" id="PTHR28190">
    <property type="entry name" value="NUCLEAR MIGRATION PROTEIN NUM1"/>
    <property type="match status" value="1"/>
</dbReference>
<dbReference type="GO" id="GO:0000226">
    <property type="term" value="P:microtubule cytoskeleton organization"/>
    <property type="evidence" value="ECO:0007669"/>
    <property type="project" value="TreeGrafter"/>
</dbReference>
<dbReference type="OrthoDB" id="2149224at2759"/>
<feature type="compositionally biased region" description="Low complexity" evidence="2">
    <location>
        <begin position="990"/>
        <end position="1005"/>
    </location>
</feature>
<dbReference type="Proteomes" id="UP000664169">
    <property type="component" value="Unassembled WGS sequence"/>
</dbReference>
<reference evidence="4" key="1">
    <citation type="submission" date="2021-03" db="EMBL/GenBank/DDBJ databases">
        <authorList>
            <person name="Tagirdzhanova G."/>
        </authorList>
    </citation>
    <scope>NUCLEOTIDE SEQUENCE</scope>
</reference>
<feature type="region of interest" description="Disordered" evidence="2">
    <location>
        <begin position="1336"/>
        <end position="1360"/>
    </location>
</feature>
<feature type="region of interest" description="Disordered" evidence="2">
    <location>
        <begin position="493"/>
        <end position="512"/>
    </location>
</feature>
<feature type="region of interest" description="Disordered" evidence="2">
    <location>
        <begin position="785"/>
        <end position="813"/>
    </location>
</feature>
<feature type="region of interest" description="Disordered" evidence="2">
    <location>
        <begin position="1053"/>
        <end position="1096"/>
    </location>
</feature>
<dbReference type="PANTHER" id="PTHR28190:SF1">
    <property type="entry name" value="NUCLEAR MIGRATION PROTEIN NUM1"/>
    <property type="match status" value="1"/>
</dbReference>
<dbReference type="GO" id="GO:0005938">
    <property type="term" value="C:cell cortex"/>
    <property type="evidence" value="ECO:0007669"/>
    <property type="project" value="InterPro"/>
</dbReference>
<evidence type="ECO:0000313" key="5">
    <source>
        <dbReference type="Proteomes" id="UP000664169"/>
    </source>
</evidence>
<feature type="region of interest" description="Disordered" evidence="2">
    <location>
        <begin position="655"/>
        <end position="699"/>
    </location>
</feature>
<feature type="region of interest" description="Disordered" evidence="2">
    <location>
        <begin position="1396"/>
        <end position="1417"/>
    </location>
</feature>
<dbReference type="Pfam" id="PF12814">
    <property type="entry name" value="Mcp5_PH"/>
    <property type="match status" value="1"/>
</dbReference>
<feature type="domain" description="PH" evidence="3">
    <location>
        <begin position="1132"/>
        <end position="1243"/>
    </location>
</feature>
<keyword evidence="1" id="KW-0175">Coiled coil</keyword>
<feature type="region of interest" description="Disordered" evidence="2">
    <location>
        <begin position="141"/>
        <end position="187"/>
    </location>
</feature>
<feature type="region of interest" description="Disordered" evidence="2">
    <location>
        <begin position="377"/>
        <end position="396"/>
    </location>
</feature>
<feature type="compositionally biased region" description="Basic residues" evidence="2">
    <location>
        <begin position="608"/>
        <end position="618"/>
    </location>
</feature>
<comment type="caution">
    <text evidence="4">The sequence shown here is derived from an EMBL/GenBank/DDBJ whole genome shotgun (WGS) entry which is preliminary data.</text>
</comment>
<proteinExistence type="predicted"/>
<dbReference type="SMART" id="SM00233">
    <property type="entry name" value="PH"/>
    <property type="match status" value="1"/>
</dbReference>
<dbReference type="GO" id="GO:0005543">
    <property type="term" value="F:phospholipid binding"/>
    <property type="evidence" value="ECO:0007669"/>
    <property type="project" value="InterPro"/>
</dbReference>
<sequence>MTTIDALNTPNLVLNPSGPRNDDPFEASTPKLEDRKAPHRFSAFDTQLFTSYQPAASPATAKRALEAHLSETDRRLEEASKLGTALVQQRQDITEKLKEVEVHISGQELGPELRQKLAEVEKEYNELGRETARAFLAHKSRAMNGDGETPARSASPTKFSSQATDSPSKMSVPSRKQRNQPTNSVGDIELATEISTSLLSQVRQLQAILAERDESLKTVTLDRSKLKMDNEGLLTRLKALDENEQKYKDENWSLETQTHELMAAARESTAREQKMQQSLALVTSQKSAAQRELDDVKQAHGKISDDLAASKKIHDAETSGLRKNALAFETERTTLQRKIDELTMQNQELAQGMTGRFRQNEDAAIPHLQPEPEEFFLDATDTDHSPPPSPTKGAARNSLLESETLKSSLHHAHRMIQTLKSNIHREKTEKLELKRMLQDTRDELEQRRNDVNASSKRSKSKALQDTSKKNIRIGQLGAGRHSQNSVEMLDPEWSDHAEDSPRPGLARAFTGDTTTDTYQTATETEDNFETADEQPIESEAFQTGNEDVDSGADLTETETNRRHTIIRRGKEAFAVPYPQHKRDSFVSTASTSDEEGSLQTPILGSVKYRGKPGNRRSRFTSEDLGSSPVGIRDSPASFVGTGNGQSLFAELEDLHDGSDGDAASTPDRFRGTPVRGPGSTFVGSPSKLSNQSTTASPPKAAMVDSSMMTEAWQNETQPGHAPSGIFATNTTADSPTILPKVLSPNTPVKTARDTATQFSPFNTPFAKDKTSQPLTPTVGIQDTAAQSSMNSTPIPQSRTVAVGTPRGAPVTHKPLRFSSITSADIRPKMPPTDATTASSQDVSGVAKDTFVGSSLAGLFGKRQATPEGRTATGQSSTYVVSTPQRKTSFKDLSPNIGLRTLPSPAPKIPLPVPMTDSGVQTTLLSTQIDNLLLTRTNKTSSTTPLSIATAGLPRSEALASAKLDSTTPTRPGSQQSHTYSFTPRDVPYLPSKSPRRPGSSQSSRSATFDAPPLPADIRAAMTAANLTTPLPVKERIDPRNDISMGPPTMTAAAYRAAQKKAQKDAEPQTPASIGSATPKPRYSTVRSMRSRKSSMSSFESELDARFNIRTANLPMGGWDGGTDPRMIQAITQTMIGEYLWKYTRKAGRGEMSAKRHRRYFWVHPYTRTLYWSEQDPSTAGRAQLKAKSVAIEAVRVVADDNPMPPGLHRKSLVVITPGRDIKFTATTGQRHETWFNALSYLLLRSAEGQTPDSQALTAEDVAEFNPGLGHGRTSRVSLSSYNSRTNTTTRSLASLRGGSLDHNPAVQAPSTLRATNSTRSNHGNNHLSVGSRISSLLRPSRSSATSFQGRPGSSQQQGSIYNASVVNDSAEDVRKVLERQDQEADTLENVRACCDGKHDVGSLNRRPGVGRASIHKH</sequence>
<evidence type="ECO:0000313" key="4">
    <source>
        <dbReference type="EMBL" id="CAF9905159.1"/>
    </source>
</evidence>
<dbReference type="SUPFAM" id="SSF50729">
    <property type="entry name" value="PH domain-like"/>
    <property type="match status" value="1"/>
</dbReference>
<evidence type="ECO:0000256" key="1">
    <source>
        <dbReference type="SAM" id="Coils"/>
    </source>
</evidence>
<feature type="coiled-coil region" evidence="1">
    <location>
        <begin position="223"/>
        <end position="299"/>
    </location>
</feature>
<feature type="compositionally biased region" description="Low complexity" evidence="2">
    <location>
        <begin position="1277"/>
        <end position="1296"/>
    </location>
</feature>
<evidence type="ECO:0000259" key="3">
    <source>
        <dbReference type="PROSITE" id="PS50003"/>
    </source>
</evidence>